<dbReference type="Pfam" id="PF01926">
    <property type="entry name" value="MMR_HSR1"/>
    <property type="match status" value="1"/>
</dbReference>
<accession>A0A1G7UIR6</accession>
<dbReference type="RefSeq" id="WP_090290342.1">
    <property type="nucleotide sequence ID" value="NZ_FNCK01000010.1"/>
</dbReference>
<dbReference type="OrthoDB" id="9773841at2"/>
<evidence type="ECO:0000313" key="3">
    <source>
        <dbReference type="Proteomes" id="UP000199708"/>
    </source>
</evidence>
<dbReference type="Gene3D" id="3.40.50.300">
    <property type="entry name" value="P-loop containing nucleotide triphosphate hydrolases"/>
    <property type="match status" value="1"/>
</dbReference>
<sequence length="375" mass="42656">MKEVNNLEENYQCIGCGAEIQSENPEEMGYLPASTLEKKKIEGNFYCQRCFRLRHYNELQDIQLSDDLFLDRLSSIAEDDAFVVNVIDIFDVEGSMLTGLQRFIGSQPFVLVANKADLLPKSIKLARITHWLKQRFFENGLKPEEVYLLSANKPASLKALIDRIDQEVRQHNVYIVGVTNVGKSTLINQLLRHYGGEKEIITTSDHPGTTLDMIRIPLTETTGIIDTPGIIKENQMAHYLDRKGVKNLLPSQPIKPRIFQLNPGQTLFLAGVSRIDFSAGQKTAFTFYVSNDAYIHRTKTEKADDFYQKHKGQLLSPPYQDQLSDFPKLQGRDFQLNPNQDIAIAGLGWFTVNEPVQIRVWAPQNVQISQRESII</sequence>
<dbReference type="InterPro" id="IPR030378">
    <property type="entry name" value="G_CP_dom"/>
</dbReference>
<dbReference type="PANTHER" id="PTHR46434">
    <property type="entry name" value="GENETIC INTERACTOR OF PROHIBITINS 3, MITOCHONDRIAL"/>
    <property type="match status" value="1"/>
</dbReference>
<dbReference type="EMBL" id="FNCK01000010">
    <property type="protein sequence ID" value="SDG47403.1"/>
    <property type="molecule type" value="Genomic_DNA"/>
</dbReference>
<dbReference type="InterPro" id="IPR050896">
    <property type="entry name" value="Mito_lipid_metab_GTPase"/>
</dbReference>
<name>A0A1G7UIR6_9LACT</name>
<keyword evidence="3" id="KW-1185">Reference proteome</keyword>
<dbReference type="NCBIfam" id="TIGR03597">
    <property type="entry name" value="GTPase_YqeH"/>
    <property type="match status" value="1"/>
</dbReference>
<organism evidence="2 3">
    <name type="scientific">Facklamia miroungae</name>
    <dbReference type="NCBI Taxonomy" id="120956"/>
    <lineage>
        <taxon>Bacteria</taxon>
        <taxon>Bacillati</taxon>
        <taxon>Bacillota</taxon>
        <taxon>Bacilli</taxon>
        <taxon>Lactobacillales</taxon>
        <taxon>Aerococcaceae</taxon>
        <taxon>Facklamia</taxon>
    </lineage>
</organism>
<evidence type="ECO:0000259" key="1">
    <source>
        <dbReference type="PROSITE" id="PS51721"/>
    </source>
</evidence>
<gene>
    <name evidence="2" type="ORF">SAMN05421791_11034</name>
</gene>
<dbReference type="PROSITE" id="PS51721">
    <property type="entry name" value="G_CP"/>
    <property type="match status" value="1"/>
</dbReference>
<dbReference type="InterPro" id="IPR006073">
    <property type="entry name" value="GTP-bd"/>
</dbReference>
<reference evidence="2 3" key="1">
    <citation type="submission" date="2016-10" db="EMBL/GenBank/DDBJ databases">
        <authorList>
            <person name="de Groot N.N."/>
        </authorList>
    </citation>
    <scope>NUCLEOTIDE SEQUENCE [LARGE SCALE GENOMIC DNA]</scope>
    <source>
        <strain evidence="2 3">ATCC BAA-466</strain>
    </source>
</reference>
<dbReference type="InterPro" id="IPR027417">
    <property type="entry name" value="P-loop_NTPase"/>
</dbReference>
<dbReference type="Pfam" id="PF21516">
    <property type="entry name" value="YqeH-like_C"/>
    <property type="match status" value="1"/>
</dbReference>
<dbReference type="InterPro" id="IPR048422">
    <property type="entry name" value="NOA1/YqeH-like_C"/>
</dbReference>
<dbReference type="CDD" id="cd01855">
    <property type="entry name" value="YqeH"/>
    <property type="match status" value="1"/>
</dbReference>
<dbReference type="PANTHER" id="PTHR46434:SF1">
    <property type="entry name" value="GENETIC INTERACTOR OF PROHIBITINS 3, MITOCHONDRIAL"/>
    <property type="match status" value="1"/>
</dbReference>
<evidence type="ECO:0000313" key="2">
    <source>
        <dbReference type="EMBL" id="SDG47403.1"/>
    </source>
</evidence>
<proteinExistence type="predicted"/>
<dbReference type="AlphaFoldDB" id="A0A1G7UIR6"/>
<feature type="domain" description="CP-type G" evidence="1">
    <location>
        <begin position="70"/>
        <end position="233"/>
    </location>
</feature>
<protein>
    <recommendedName>
        <fullName evidence="1">CP-type G domain-containing protein</fullName>
    </recommendedName>
</protein>
<dbReference type="InterPro" id="IPR019988">
    <property type="entry name" value="GTP-bd_ribosome_bgen_YqeH"/>
</dbReference>
<dbReference type="GO" id="GO:0005525">
    <property type="term" value="F:GTP binding"/>
    <property type="evidence" value="ECO:0007669"/>
    <property type="project" value="InterPro"/>
</dbReference>
<dbReference type="SUPFAM" id="SSF52540">
    <property type="entry name" value="P-loop containing nucleoside triphosphate hydrolases"/>
    <property type="match status" value="1"/>
</dbReference>
<dbReference type="Proteomes" id="UP000199708">
    <property type="component" value="Unassembled WGS sequence"/>
</dbReference>
<dbReference type="STRING" id="120956.SAMN05421791_11034"/>